<comment type="caution">
    <text evidence="4">The sequence shown here is derived from an EMBL/GenBank/DDBJ whole genome shotgun (WGS) entry which is preliminary data.</text>
</comment>
<dbReference type="Gene3D" id="3.40.190.10">
    <property type="entry name" value="Periplasmic binding protein-like II"/>
    <property type="match status" value="2"/>
</dbReference>
<dbReference type="EMBL" id="JBHRYD010000007">
    <property type="protein sequence ID" value="MFC3704906.1"/>
    <property type="molecule type" value="Genomic_DNA"/>
</dbReference>
<sequence>MTLRFGRRQFLMGSSALLAAGAFGLGPARAQSAGLRLFWWGGQARADRTLGVADLYSETTGAPPLQGEFLAWDDYWTRLATQVAGGNAPDIYQMDYRFIVEYATRNAIVPLDEFVESGVLNLDDFDEDQIEGGRVNGQLYGLSLGANSVATLVNTAAFEEAGIEPPDLSWTYADIERYGEAFKEANIRGGMRAFADGSRVEPMLDNWIRQRGKALYTADGQLGPDVDDMVDWFTMWNDFRQAGYIISAEDDALDTGAPEVSAVALQKSALMPTNSNQLIIHQSINPDNLTITSYPRLAPGVGGGHYRKPSQFWSMASSSAHKEEAAAFLSYFVNDIEAGRILGVERGIPCSAGVREAITPELSEQDQIALNFVANLGDLLGPLPPSPPNAAGEIDVSLLRVIAQEVAFGARSPEDAGRYFVEEAQAILARAAS</sequence>
<evidence type="ECO:0000313" key="4">
    <source>
        <dbReference type="EMBL" id="MFC3704906.1"/>
    </source>
</evidence>
<dbReference type="InterPro" id="IPR050490">
    <property type="entry name" value="Bact_solute-bd_prot1"/>
</dbReference>
<gene>
    <name evidence="4" type="ORF">ACFOOL_09065</name>
</gene>
<dbReference type="PANTHER" id="PTHR43649:SF11">
    <property type="entry name" value="ABC TRANSPORTER SUBSTRATE-BINDING PROTEIN YESO-RELATED"/>
    <property type="match status" value="1"/>
</dbReference>
<evidence type="ECO:0000256" key="2">
    <source>
        <dbReference type="ARBA" id="ARBA00008520"/>
    </source>
</evidence>
<name>A0ABV7X062_9HYPH</name>
<protein>
    <submittedName>
        <fullName evidence="4">ABC transporter substrate-binding protein</fullName>
    </submittedName>
</protein>
<proteinExistence type="inferred from homology"/>
<dbReference type="InterPro" id="IPR006059">
    <property type="entry name" value="SBP"/>
</dbReference>
<dbReference type="SUPFAM" id="SSF53850">
    <property type="entry name" value="Periplasmic binding protein-like II"/>
    <property type="match status" value="1"/>
</dbReference>
<organism evidence="4 5">
    <name type="scientific">Devosia honganensis</name>
    <dbReference type="NCBI Taxonomy" id="1610527"/>
    <lineage>
        <taxon>Bacteria</taxon>
        <taxon>Pseudomonadati</taxon>
        <taxon>Pseudomonadota</taxon>
        <taxon>Alphaproteobacteria</taxon>
        <taxon>Hyphomicrobiales</taxon>
        <taxon>Devosiaceae</taxon>
        <taxon>Devosia</taxon>
    </lineage>
</organism>
<dbReference type="PROSITE" id="PS51318">
    <property type="entry name" value="TAT"/>
    <property type="match status" value="1"/>
</dbReference>
<dbReference type="InterPro" id="IPR006311">
    <property type="entry name" value="TAT_signal"/>
</dbReference>
<dbReference type="Pfam" id="PF13416">
    <property type="entry name" value="SBP_bac_8"/>
    <property type="match status" value="1"/>
</dbReference>
<evidence type="ECO:0000256" key="1">
    <source>
        <dbReference type="ARBA" id="ARBA00004418"/>
    </source>
</evidence>
<comment type="similarity">
    <text evidence="2">Belongs to the bacterial solute-binding protein 1 family.</text>
</comment>
<dbReference type="PANTHER" id="PTHR43649">
    <property type="entry name" value="ARABINOSE-BINDING PROTEIN-RELATED"/>
    <property type="match status" value="1"/>
</dbReference>
<keyword evidence="5" id="KW-1185">Reference proteome</keyword>
<evidence type="ECO:0000256" key="3">
    <source>
        <dbReference type="ARBA" id="ARBA00022764"/>
    </source>
</evidence>
<dbReference type="Proteomes" id="UP001595613">
    <property type="component" value="Unassembled WGS sequence"/>
</dbReference>
<keyword evidence="3" id="KW-0574">Periplasm</keyword>
<dbReference type="RefSeq" id="WP_380096642.1">
    <property type="nucleotide sequence ID" value="NZ_JBHRYD010000007.1"/>
</dbReference>
<accession>A0ABV7X062</accession>
<comment type="subcellular location">
    <subcellularLocation>
        <location evidence="1">Periplasm</location>
    </subcellularLocation>
</comment>
<evidence type="ECO:0000313" key="5">
    <source>
        <dbReference type="Proteomes" id="UP001595613"/>
    </source>
</evidence>
<reference evidence="5" key="1">
    <citation type="journal article" date="2019" name="Int. J. Syst. Evol. Microbiol.">
        <title>The Global Catalogue of Microorganisms (GCM) 10K type strain sequencing project: providing services to taxonomists for standard genome sequencing and annotation.</title>
        <authorList>
            <consortium name="The Broad Institute Genomics Platform"/>
            <consortium name="The Broad Institute Genome Sequencing Center for Infectious Disease"/>
            <person name="Wu L."/>
            <person name="Ma J."/>
        </authorList>
    </citation>
    <scope>NUCLEOTIDE SEQUENCE [LARGE SCALE GENOMIC DNA]</scope>
    <source>
        <strain evidence="5">KCTC 42281</strain>
    </source>
</reference>